<reference evidence="3" key="1">
    <citation type="journal article" date="2020" name="Front. Microbiol.">
        <title>Gene regulatory networks of Penicillium echinulatum 2HH and Penicillium oxalicum 114-2 inferred by a computational biology approach.</title>
        <authorList>
            <person name="Lenz A.R."/>
            <person name="Galan-Vasquez E."/>
            <person name="Balbinot E."/>
            <person name="De Abreu F.P."/>
            <person name="De Oliveira N.S."/>
            <person name="Da Rosa L.O."/>
            <person name="De Avila E Silva S."/>
            <person name="Camassola M."/>
            <person name="Dillon A.J.P."/>
            <person name="Perez-Rueda E."/>
        </authorList>
    </citation>
    <scope>NUCLEOTIDE SEQUENCE</scope>
    <source>
        <strain evidence="3">S1M29</strain>
    </source>
</reference>
<keyword evidence="3" id="KW-0560">Oxidoreductase</keyword>
<feature type="domain" description="Xylose isomerase-like TIM barrel" evidence="2">
    <location>
        <begin position="49"/>
        <end position="355"/>
    </location>
</feature>
<dbReference type="InterPro" id="IPR036237">
    <property type="entry name" value="Xyl_isomerase-like_sf"/>
</dbReference>
<accession>A0A8J8W7T6</accession>
<keyword evidence="4" id="KW-1185">Reference proteome</keyword>
<protein>
    <recommendedName>
        <fullName evidence="2">Xylose isomerase-like TIM barrel domain-containing protein</fullName>
    </recommendedName>
</protein>
<dbReference type="GO" id="GO:0016491">
    <property type="term" value="F:oxidoreductase activity"/>
    <property type="evidence" value="ECO:0007669"/>
    <property type="project" value="UniProtKB-KW"/>
</dbReference>
<evidence type="ECO:0000259" key="2">
    <source>
        <dbReference type="Pfam" id="PF01261"/>
    </source>
</evidence>
<evidence type="ECO:0000256" key="1">
    <source>
        <dbReference type="SAM" id="MobiDB-lite"/>
    </source>
</evidence>
<proteinExistence type="predicted"/>
<dbReference type="AlphaFoldDB" id="A0A8J8W7T6"/>
<dbReference type="EMBL" id="WIWV01000013">
    <property type="protein sequence ID" value="KAF7718576.1"/>
    <property type="molecule type" value="Genomic_DNA"/>
</dbReference>
<gene>
    <name evidence="3" type="ORF">PECM_001435</name>
</gene>
<dbReference type="Gene3D" id="3.20.20.150">
    <property type="entry name" value="Divalent-metal-dependent TIM barrel enzymes"/>
    <property type="match status" value="1"/>
</dbReference>
<name>A0A8J8W7T6_9EURO</name>
<comment type="caution">
    <text evidence="3">The sequence shown here is derived from an EMBL/GenBank/DDBJ whole genome shotgun (WGS) entry which is preliminary data.</text>
</comment>
<dbReference type="InterPro" id="IPR013022">
    <property type="entry name" value="Xyl_isomerase-like_TIM-brl"/>
</dbReference>
<dbReference type="OrthoDB" id="5360893at2759"/>
<evidence type="ECO:0000313" key="4">
    <source>
        <dbReference type="Proteomes" id="UP000631181"/>
    </source>
</evidence>
<organism evidence="3 4">
    <name type="scientific">Penicillium ucsense</name>
    <dbReference type="NCBI Taxonomy" id="2839758"/>
    <lineage>
        <taxon>Eukaryota</taxon>
        <taxon>Fungi</taxon>
        <taxon>Dikarya</taxon>
        <taxon>Ascomycota</taxon>
        <taxon>Pezizomycotina</taxon>
        <taxon>Eurotiomycetes</taxon>
        <taxon>Eurotiomycetidae</taxon>
        <taxon>Eurotiales</taxon>
        <taxon>Aspergillaceae</taxon>
        <taxon>Penicillium</taxon>
    </lineage>
</organism>
<dbReference type="Proteomes" id="UP000631181">
    <property type="component" value="Unassembled WGS sequence"/>
</dbReference>
<dbReference type="SUPFAM" id="SSF51658">
    <property type="entry name" value="Xylose isomerase-like"/>
    <property type="match status" value="1"/>
</dbReference>
<evidence type="ECO:0000313" key="3">
    <source>
        <dbReference type="EMBL" id="KAF7718576.1"/>
    </source>
</evidence>
<dbReference type="PANTHER" id="PTHR12110:SF21">
    <property type="entry name" value="XYLOSE ISOMERASE-LIKE TIM BARREL DOMAIN-CONTAINING PROTEIN"/>
    <property type="match status" value="1"/>
</dbReference>
<dbReference type="Pfam" id="PF01261">
    <property type="entry name" value="AP_endonuc_2"/>
    <property type="match status" value="1"/>
</dbReference>
<dbReference type="PANTHER" id="PTHR12110">
    <property type="entry name" value="HYDROXYPYRUVATE ISOMERASE"/>
    <property type="match status" value="1"/>
</dbReference>
<feature type="region of interest" description="Disordered" evidence="1">
    <location>
        <begin position="1"/>
        <end position="25"/>
    </location>
</feature>
<dbReference type="InterPro" id="IPR050312">
    <property type="entry name" value="IolE/XylAMocC-like"/>
</dbReference>
<sequence>MADELGLSAHPTSMSDLPTPPAEPDPRWTPAIATVSLGTAEFHTLPAKIEAAAQNGQRGLELFHDDLAQFAKSLRASSGSQAAARTDRDFEIDAAHAIRELCEQKGLQVLALQPFRQFEGLLNAVEHANRIEELKHWTKLCLILGEDLFILIPSSFLDDSQITGDRDRLVSDLAEAADVVFPVRIAYEALAWGTYINTWEDSWEIVKRANRPNLGICLDTFNIAARIWADPTSPTGRLPAHADSDLTESMHRLVREVDPDRVWMVQLADGERVDPQAPFLRVPGMPELLSWSRNARLFPCEEERGGYLPIRQVTDACLSKLGYTGWVSMEVFSRSTMDAQPSVPNDHAARAARSWRRMLQQLDSGE</sequence>